<reference evidence="2" key="2">
    <citation type="journal article" date="2017" name="Nat. Plants">
        <title>The Aegilops tauschii genome reveals multiple impacts of transposons.</title>
        <authorList>
            <person name="Zhao G."/>
            <person name="Zou C."/>
            <person name="Li K."/>
            <person name="Wang K."/>
            <person name="Li T."/>
            <person name="Gao L."/>
            <person name="Zhang X."/>
            <person name="Wang H."/>
            <person name="Yang Z."/>
            <person name="Liu X."/>
            <person name="Jiang W."/>
            <person name="Mao L."/>
            <person name="Kong X."/>
            <person name="Jiao Y."/>
            <person name="Jia J."/>
        </authorList>
    </citation>
    <scope>NUCLEOTIDE SEQUENCE [LARGE SCALE GENOMIC DNA]</scope>
    <source>
        <strain evidence="2">cv. AL8/78</strain>
    </source>
</reference>
<keyword evidence="2" id="KW-1185">Reference proteome</keyword>
<reference evidence="2" key="1">
    <citation type="journal article" date="2014" name="Science">
        <title>Ancient hybridizations among the ancestral genomes of bread wheat.</title>
        <authorList>
            <consortium name="International Wheat Genome Sequencing Consortium,"/>
            <person name="Marcussen T."/>
            <person name="Sandve S.R."/>
            <person name="Heier L."/>
            <person name="Spannagl M."/>
            <person name="Pfeifer M."/>
            <person name="Jakobsen K.S."/>
            <person name="Wulff B.B."/>
            <person name="Steuernagel B."/>
            <person name="Mayer K.F."/>
            <person name="Olsen O.A."/>
        </authorList>
    </citation>
    <scope>NUCLEOTIDE SEQUENCE [LARGE SCALE GENOMIC DNA]</scope>
    <source>
        <strain evidence="2">cv. AL8/78</strain>
    </source>
</reference>
<dbReference type="Gramene" id="AET6Gv20976300.3">
    <property type="protein sequence ID" value="AET6Gv20976300.3"/>
    <property type="gene ID" value="AET6Gv20976300"/>
</dbReference>
<dbReference type="Proteomes" id="UP000015105">
    <property type="component" value="Chromosome 6D"/>
</dbReference>
<dbReference type="PANTHER" id="PTHR36745">
    <property type="entry name" value="OS02G0824400 PROTEIN"/>
    <property type="match status" value="1"/>
</dbReference>
<accession>A0A453Q4W4</accession>
<reference evidence="1" key="4">
    <citation type="submission" date="2019-03" db="UniProtKB">
        <authorList>
            <consortium name="EnsemblPlants"/>
        </authorList>
    </citation>
    <scope>IDENTIFICATION</scope>
</reference>
<evidence type="ECO:0000313" key="1">
    <source>
        <dbReference type="EnsemblPlants" id="AET6Gv20976300.3"/>
    </source>
</evidence>
<sequence>VPQNGSLTRTNLGSSVCLNFDLNNLACYICANVSSVSPSLQIDGSEKKKKGSSFKVGKKKVKTKLSALGKAKAAQAMELDN</sequence>
<proteinExistence type="predicted"/>
<reference evidence="1" key="5">
    <citation type="journal article" date="2021" name="G3 (Bethesda)">
        <title>Aegilops tauschii genome assembly Aet v5.0 features greater sequence contiguity and improved annotation.</title>
        <authorList>
            <person name="Wang L."/>
            <person name="Zhu T."/>
            <person name="Rodriguez J.C."/>
            <person name="Deal K.R."/>
            <person name="Dubcovsky J."/>
            <person name="McGuire P.E."/>
            <person name="Lux T."/>
            <person name="Spannagl M."/>
            <person name="Mayer K.F.X."/>
            <person name="Baldrich P."/>
            <person name="Meyers B.C."/>
            <person name="Huo N."/>
            <person name="Gu Y.Q."/>
            <person name="Zhou H."/>
            <person name="Devos K.M."/>
            <person name="Bennetzen J.L."/>
            <person name="Unver T."/>
            <person name="Budak H."/>
            <person name="Gulick P.J."/>
            <person name="Galiba G."/>
            <person name="Kalapos B."/>
            <person name="Nelson D.R."/>
            <person name="Li P."/>
            <person name="You F.M."/>
            <person name="Luo M.C."/>
            <person name="Dvorak J."/>
        </authorList>
    </citation>
    <scope>NUCLEOTIDE SEQUENCE [LARGE SCALE GENOMIC DNA]</scope>
    <source>
        <strain evidence="1">cv. AL8/78</strain>
    </source>
</reference>
<dbReference type="AlphaFoldDB" id="A0A453Q4W4"/>
<dbReference type="EnsemblPlants" id="AET6Gv20976300.3">
    <property type="protein sequence ID" value="AET6Gv20976300.3"/>
    <property type="gene ID" value="AET6Gv20976300"/>
</dbReference>
<protein>
    <submittedName>
        <fullName evidence="1">Uncharacterized protein</fullName>
    </submittedName>
</protein>
<dbReference type="PANTHER" id="PTHR36745:SF1">
    <property type="entry name" value="OS02G0824400 PROTEIN"/>
    <property type="match status" value="1"/>
</dbReference>
<evidence type="ECO:0000313" key="2">
    <source>
        <dbReference type="Proteomes" id="UP000015105"/>
    </source>
</evidence>
<name>A0A453Q4W4_AEGTS</name>
<organism evidence="1 2">
    <name type="scientific">Aegilops tauschii subsp. strangulata</name>
    <name type="common">Goatgrass</name>
    <dbReference type="NCBI Taxonomy" id="200361"/>
    <lineage>
        <taxon>Eukaryota</taxon>
        <taxon>Viridiplantae</taxon>
        <taxon>Streptophyta</taxon>
        <taxon>Embryophyta</taxon>
        <taxon>Tracheophyta</taxon>
        <taxon>Spermatophyta</taxon>
        <taxon>Magnoliopsida</taxon>
        <taxon>Liliopsida</taxon>
        <taxon>Poales</taxon>
        <taxon>Poaceae</taxon>
        <taxon>BOP clade</taxon>
        <taxon>Pooideae</taxon>
        <taxon>Triticodae</taxon>
        <taxon>Triticeae</taxon>
        <taxon>Triticinae</taxon>
        <taxon>Aegilops</taxon>
    </lineage>
</organism>
<reference evidence="1" key="3">
    <citation type="journal article" date="2017" name="Nature">
        <title>Genome sequence of the progenitor of the wheat D genome Aegilops tauschii.</title>
        <authorList>
            <person name="Luo M.C."/>
            <person name="Gu Y.Q."/>
            <person name="Puiu D."/>
            <person name="Wang H."/>
            <person name="Twardziok S.O."/>
            <person name="Deal K.R."/>
            <person name="Huo N."/>
            <person name="Zhu T."/>
            <person name="Wang L."/>
            <person name="Wang Y."/>
            <person name="McGuire P.E."/>
            <person name="Liu S."/>
            <person name="Long H."/>
            <person name="Ramasamy R.K."/>
            <person name="Rodriguez J.C."/>
            <person name="Van S.L."/>
            <person name="Yuan L."/>
            <person name="Wang Z."/>
            <person name="Xia Z."/>
            <person name="Xiao L."/>
            <person name="Anderson O.D."/>
            <person name="Ouyang S."/>
            <person name="Liang Y."/>
            <person name="Zimin A.V."/>
            <person name="Pertea G."/>
            <person name="Qi P."/>
            <person name="Bennetzen J.L."/>
            <person name="Dai X."/>
            <person name="Dawson M.W."/>
            <person name="Muller H.G."/>
            <person name="Kugler K."/>
            <person name="Rivarola-Duarte L."/>
            <person name="Spannagl M."/>
            <person name="Mayer K.F.X."/>
            <person name="Lu F.H."/>
            <person name="Bevan M.W."/>
            <person name="Leroy P."/>
            <person name="Li P."/>
            <person name="You F.M."/>
            <person name="Sun Q."/>
            <person name="Liu Z."/>
            <person name="Lyons E."/>
            <person name="Wicker T."/>
            <person name="Salzberg S.L."/>
            <person name="Devos K.M."/>
            <person name="Dvorak J."/>
        </authorList>
    </citation>
    <scope>NUCLEOTIDE SEQUENCE [LARGE SCALE GENOMIC DNA]</scope>
    <source>
        <strain evidence="1">cv. AL8/78</strain>
    </source>
</reference>